<keyword evidence="3" id="KW-0813">Transport</keyword>
<dbReference type="Pfam" id="PF00999">
    <property type="entry name" value="Na_H_Exchanger"/>
    <property type="match status" value="1"/>
</dbReference>
<feature type="transmembrane region" description="Helical" evidence="7">
    <location>
        <begin position="61"/>
        <end position="80"/>
    </location>
</feature>
<feature type="transmembrane region" description="Helical" evidence="7">
    <location>
        <begin position="36"/>
        <end position="55"/>
    </location>
</feature>
<accession>A0ABW6BX21</accession>
<feature type="transmembrane region" description="Helical" evidence="7">
    <location>
        <begin position="277"/>
        <end position="295"/>
    </location>
</feature>
<keyword evidence="4 7" id="KW-0812">Transmembrane</keyword>
<feature type="transmembrane region" description="Helical" evidence="7">
    <location>
        <begin position="360"/>
        <end position="380"/>
    </location>
</feature>
<protein>
    <submittedName>
        <fullName evidence="10">Cation:proton antiporter</fullName>
    </submittedName>
</protein>
<feature type="transmembrane region" description="Helical" evidence="7">
    <location>
        <begin position="301"/>
        <end position="324"/>
    </location>
</feature>
<evidence type="ECO:0000256" key="4">
    <source>
        <dbReference type="ARBA" id="ARBA00022692"/>
    </source>
</evidence>
<dbReference type="InterPro" id="IPR038770">
    <property type="entry name" value="Na+/solute_symporter_sf"/>
</dbReference>
<evidence type="ECO:0000256" key="2">
    <source>
        <dbReference type="ARBA" id="ARBA00005551"/>
    </source>
</evidence>
<feature type="domain" description="Cation/H+ exchanger transmembrane" evidence="8">
    <location>
        <begin position="19"/>
        <end position="375"/>
    </location>
</feature>
<dbReference type="SUPFAM" id="SSF51735">
    <property type="entry name" value="NAD(P)-binding Rossmann-fold domains"/>
    <property type="match status" value="1"/>
</dbReference>
<dbReference type="PANTHER" id="PTHR42751">
    <property type="entry name" value="SODIUM/HYDROGEN EXCHANGER FAMILY/TRKA DOMAIN PROTEIN"/>
    <property type="match status" value="1"/>
</dbReference>
<keyword evidence="5 7" id="KW-1133">Transmembrane helix</keyword>
<feature type="transmembrane region" description="Helical" evidence="7">
    <location>
        <begin position="153"/>
        <end position="175"/>
    </location>
</feature>
<dbReference type="RefSeq" id="WP_377485714.1">
    <property type="nucleotide sequence ID" value="NZ_JBHUOX010000010.1"/>
</dbReference>
<dbReference type="EMBL" id="JBHUOX010000010">
    <property type="protein sequence ID" value="MFD3001527.1"/>
    <property type="molecule type" value="Genomic_DNA"/>
</dbReference>
<name>A0ABW6BX21_9BACT</name>
<feature type="domain" description="RCK N-terminal" evidence="9">
    <location>
        <begin position="418"/>
        <end position="532"/>
    </location>
</feature>
<dbReference type="Pfam" id="PF02254">
    <property type="entry name" value="TrkA_N"/>
    <property type="match status" value="1"/>
</dbReference>
<dbReference type="Gene3D" id="1.20.1530.20">
    <property type="match status" value="1"/>
</dbReference>
<evidence type="ECO:0000256" key="3">
    <source>
        <dbReference type="ARBA" id="ARBA00022448"/>
    </source>
</evidence>
<feature type="transmembrane region" description="Helical" evidence="7">
    <location>
        <begin position="12"/>
        <end position="29"/>
    </location>
</feature>
<evidence type="ECO:0000256" key="1">
    <source>
        <dbReference type="ARBA" id="ARBA00004141"/>
    </source>
</evidence>
<keyword evidence="11" id="KW-1185">Reference proteome</keyword>
<dbReference type="PANTHER" id="PTHR42751:SF3">
    <property type="entry name" value="SODIUM_GLUTAMATE SYMPORTER"/>
    <property type="match status" value="1"/>
</dbReference>
<dbReference type="InterPro" id="IPR036291">
    <property type="entry name" value="NAD(P)-bd_dom_sf"/>
</dbReference>
<feature type="transmembrane region" description="Helical" evidence="7">
    <location>
        <begin position="92"/>
        <end position="116"/>
    </location>
</feature>
<dbReference type="Proteomes" id="UP001597641">
    <property type="component" value="Unassembled WGS sequence"/>
</dbReference>
<feature type="transmembrane region" description="Helical" evidence="7">
    <location>
        <begin position="122"/>
        <end position="141"/>
    </location>
</feature>
<organism evidence="10 11">
    <name type="scientific">Pontibacter toksunensis</name>
    <dbReference type="NCBI Taxonomy" id="1332631"/>
    <lineage>
        <taxon>Bacteria</taxon>
        <taxon>Pseudomonadati</taxon>
        <taxon>Bacteroidota</taxon>
        <taxon>Cytophagia</taxon>
        <taxon>Cytophagales</taxon>
        <taxon>Hymenobacteraceae</taxon>
        <taxon>Pontibacter</taxon>
    </lineage>
</organism>
<sequence>MSWLIDIVREPFLEFAVILFLAAAAGSLGQLLRQPLIVMFIALGIIIGPSSLNIIQSEDKIHLLAEIGIALLLFIVGLKLDLNLIKSTGKIALFTGLGQVIFTSALGYLLGLLLGFTALQSLYIAVALTFSSTIIIVKLLTDKKEIDSLHGQIAIGFLIVQDLVVILVMVILSALGKGGDRSLFEDFALTFLNGAVLAVAIYLLMKWVIPQTSAFLARSQELLTLFSIAWAILLAALSELMGFSSEVGAFLAGVSLASTPFREAISSRLVSLRDFLLLFFFINLGATLDLSALGAQVPSALIFSVFVLIGNPLIVLIIMGIMGYTKRTSFLAGLTVAQISEFSLIFAGMGYQVGHISAEVVGLITLVGLITIGLSTYMILYSHFLYKWMAPLLQVFERENPYRESAIKINEQLSFKAIVIGLGRFGNAISNNLSKHGITTMGVDFDPKVVESLRAQGRFVEYGDLEDPDLFERLPYQNADYIINTVPDEGLTQSMIKNLRSSGYQGKIIVTATNAKSEFRLRKHEPDDILTPFSMAADSIKQRLDSLSFNNATAQQSSTTSLR</sequence>
<reference evidence="11" key="1">
    <citation type="journal article" date="2019" name="Int. J. Syst. Evol. Microbiol.">
        <title>The Global Catalogue of Microorganisms (GCM) 10K type strain sequencing project: providing services to taxonomists for standard genome sequencing and annotation.</title>
        <authorList>
            <consortium name="The Broad Institute Genomics Platform"/>
            <consortium name="The Broad Institute Genome Sequencing Center for Infectious Disease"/>
            <person name="Wu L."/>
            <person name="Ma J."/>
        </authorList>
    </citation>
    <scope>NUCLEOTIDE SEQUENCE [LARGE SCALE GENOMIC DNA]</scope>
    <source>
        <strain evidence="11">KCTC 23984</strain>
    </source>
</reference>
<evidence type="ECO:0000256" key="7">
    <source>
        <dbReference type="SAM" id="Phobius"/>
    </source>
</evidence>
<feature type="transmembrane region" description="Helical" evidence="7">
    <location>
        <begin position="187"/>
        <end position="209"/>
    </location>
</feature>
<evidence type="ECO:0000259" key="9">
    <source>
        <dbReference type="Pfam" id="PF02254"/>
    </source>
</evidence>
<evidence type="ECO:0000256" key="6">
    <source>
        <dbReference type="ARBA" id="ARBA00023136"/>
    </source>
</evidence>
<evidence type="ECO:0000259" key="8">
    <source>
        <dbReference type="Pfam" id="PF00999"/>
    </source>
</evidence>
<evidence type="ECO:0000313" key="11">
    <source>
        <dbReference type="Proteomes" id="UP001597641"/>
    </source>
</evidence>
<evidence type="ECO:0000313" key="10">
    <source>
        <dbReference type="EMBL" id="MFD3001527.1"/>
    </source>
</evidence>
<feature type="transmembrane region" description="Helical" evidence="7">
    <location>
        <begin position="331"/>
        <end position="354"/>
    </location>
</feature>
<comment type="subcellular location">
    <subcellularLocation>
        <location evidence="1">Membrane</location>
        <topology evidence="1">Multi-pass membrane protein</topology>
    </subcellularLocation>
</comment>
<comment type="similarity">
    <text evidence="2">Belongs to the monovalent cation:proton antiporter 2 (CPA2) transporter (TC 2.A.37) family.</text>
</comment>
<dbReference type="InterPro" id="IPR006153">
    <property type="entry name" value="Cation/H_exchanger_TM"/>
</dbReference>
<dbReference type="InterPro" id="IPR003148">
    <property type="entry name" value="RCK_N"/>
</dbReference>
<proteinExistence type="inferred from homology"/>
<feature type="transmembrane region" description="Helical" evidence="7">
    <location>
        <begin position="221"/>
        <end position="241"/>
    </location>
</feature>
<evidence type="ECO:0000256" key="5">
    <source>
        <dbReference type="ARBA" id="ARBA00022989"/>
    </source>
</evidence>
<comment type="caution">
    <text evidence="10">The sequence shown here is derived from an EMBL/GenBank/DDBJ whole genome shotgun (WGS) entry which is preliminary data.</text>
</comment>
<keyword evidence="6 7" id="KW-0472">Membrane</keyword>
<dbReference type="Gene3D" id="3.40.50.720">
    <property type="entry name" value="NAD(P)-binding Rossmann-like Domain"/>
    <property type="match status" value="1"/>
</dbReference>
<gene>
    <name evidence="10" type="ORF">ACFS7Z_14245</name>
</gene>